<accession>A0A9C7F067</accession>
<proteinExistence type="predicted"/>
<sequence>MEGCSSESTESSRDSSVVILNRKKRRMQNSDKEHLADRKKRCWMSNNDPRRSEVWVPISSDDDSNSHHDGGNGDDDDDQISYSRLSEDDATHQADALHTDSDDVDDNSNDYGDDNDSNDNNDVDNNIAHYRLRPFTAEAAFAQQILSNTAGNIHGILGKLEYHLSELGPKLRTIKAYSNHINAQLKKLKNDIENDMTDSSST</sequence>
<organism evidence="2">
    <name type="scientific">Penaeus semisulcatus majanivirus</name>
    <dbReference type="NCBI Taxonomy" id="2984274"/>
    <lineage>
        <taxon>Viruses</taxon>
        <taxon>Viruses incertae sedis</taxon>
        <taxon>Naldaviricetes</taxon>
        <taxon>Nimaviridae</taxon>
    </lineage>
</organism>
<feature type="compositionally biased region" description="Basic and acidic residues" evidence="1">
    <location>
        <begin position="85"/>
        <end position="101"/>
    </location>
</feature>
<name>A0A9C7F067_9VIRU</name>
<dbReference type="EMBL" id="LC738873">
    <property type="protein sequence ID" value="BDT62211.1"/>
    <property type="molecule type" value="Genomic_DNA"/>
</dbReference>
<reference evidence="2" key="1">
    <citation type="submission" date="2022-10" db="EMBL/GenBank/DDBJ databases">
        <title>Genome sequences of endogenous nimaviruses in decapod crustaceans.</title>
        <authorList>
            <person name="Kawato S."/>
            <person name="Nozaki R."/>
            <person name="Kondo H."/>
            <person name="Hirono I."/>
        </authorList>
    </citation>
    <scope>NUCLEOTIDE SEQUENCE</scope>
    <source>
        <strain evidence="2">Kagawa2020</strain>
    </source>
</reference>
<feature type="region of interest" description="Disordered" evidence="1">
    <location>
        <begin position="1"/>
        <end position="125"/>
    </location>
</feature>
<protein>
    <submittedName>
        <fullName evidence="2">Uncharacterized protein</fullName>
    </submittedName>
</protein>
<evidence type="ECO:0000256" key="1">
    <source>
        <dbReference type="SAM" id="MobiDB-lite"/>
    </source>
</evidence>
<evidence type="ECO:0000313" key="2">
    <source>
        <dbReference type="EMBL" id="BDT62211.1"/>
    </source>
</evidence>
<feature type="compositionally biased region" description="Acidic residues" evidence="1">
    <location>
        <begin position="102"/>
        <end position="122"/>
    </location>
</feature>